<evidence type="ECO:0000259" key="1">
    <source>
        <dbReference type="PROSITE" id="PS50164"/>
    </source>
</evidence>
<evidence type="ECO:0000313" key="3">
    <source>
        <dbReference type="Proteomes" id="UP000612585"/>
    </source>
</evidence>
<dbReference type="SMART" id="SM00465">
    <property type="entry name" value="GIYc"/>
    <property type="match status" value="1"/>
</dbReference>
<comment type="caution">
    <text evidence="2">The sequence shown here is derived from an EMBL/GenBank/DDBJ whole genome shotgun (WGS) entry which is preliminary data.</text>
</comment>
<gene>
    <name evidence="2" type="ORF">Vau01_042080</name>
</gene>
<reference evidence="2" key="1">
    <citation type="submission" date="2021-01" db="EMBL/GenBank/DDBJ databases">
        <title>Whole genome shotgun sequence of Virgisporangium aurantiacum NBRC 16421.</title>
        <authorList>
            <person name="Komaki H."/>
            <person name="Tamura T."/>
        </authorList>
    </citation>
    <scope>NUCLEOTIDE SEQUENCE</scope>
    <source>
        <strain evidence="2">NBRC 16421</strain>
    </source>
</reference>
<dbReference type="InterPro" id="IPR050066">
    <property type="entry name" value="UvrABC_protein_C"/>
</dbReference>
<dbReference type="EMBL" id="BOPG01000025">
    <property type="protein sequence ID" value="GIJ56692.1"/>
    <property type="molecule type" value="Genomic_DNA"/>
</dbReference>
<evidence type="ECO:0000313" key="2">
    <source>
        <dbReference type="EMBL" id="GIJ56692.1"/>
    </source>
</evidence>
<accession>A0A8J3Z592</accession>
<organism evidence="2 3">
    <name type="scientific">Virgisporangium aurantiacum</name>
    <dbReference type="NCBI Taxonomy" id="175570"/>
    <lineage>
        <taxon>Bacteria</taxon>
        <taxon>Bacillati</taxon>
        <taxon>Actinomycetota</taxon>
        <taxon>Actinomycetes</taxon>
        <taxon>Micromonosporales</taxon>
        <taxon>Micromonosporaceae</taxon>
        <taxon>Virgisporangium</taxon>
    </lineage>
</organism>
<name>A0A8J3Z592_9ACTN</name>
<dbReference type="InterPro" id="IPR000305">
    <property type="entry name" value="GIY-YIG_endonuc"/>
</dbReference>
<dbReference type="Proteomes" id="UP000612585">
    <property type="component" value="Unassembled WGS sequence"/>
</dbReference>
<feature type="domain" description="GIY-YIG" evidence="1">
    <location>
        <begin position="14"/>
        <end position="92"/>
    </location>
</feature>
<dbReference type="InterPro" id="IPR035901">
    <property type="entry name" value="GIY-YIG_endonuc_sf"/>
</dbReference>
<dbReference type="PROSITE" id="PS50164">
    <property type="entry name" value="GIY_YIG"/>
    <property type="match status" value="1"/>
</dbReference>
<dbReference type="AlphaFoldDB" id="A0A8J3Z592"/>
<protein>
    <recommendedName>
        <fullName evidence="1">GIY-YIG domain-containing protein</fullName>
    </recommendedName>
</protein>
<proteinExistence type="predicted"/>
<sequence length="305" mass="33950">MGSAVRAAVGRLPAAPGVYRFRDARGRALYIGRATALRHRVGSYWADLGDRRHLERMVPQIVRVEALVCDSVHEAAWLERNLLERSRPRWNRVAGGAEEAMCIRLEHRSGVPRLVTVHWPVTETAGTFGPYLGGNRTRLAVSALDRVLPLWATDDRLAGSARDLARVRGVAVADRERFLATVTAVLCRRPDAVLTVRDLLVRQRDRAATNLAFEHAARIQAELEAVDWIVAEQKVTHLTARPDAEAYGWHDGLLVGFRFHAGRLCDWTQRVCGPRAARPYLDRTPPALAEFARRNADLGRTLAGG</sequence>
<dbReference type="Pfam" id="PF01541">
    <property type="entry name" value="GIY-YIG"/>
    <property type="match status" value="1"/>
</dbReference>
<dbReference type="PANTHER" id="PTHR30562:SF1">
    <property type="entry name" value="UVRABC SYSTEM PROTEIN C"/>
    <property type="match status" value="1"/>
</dbReference>
<keyword evidence="3" id="KW-1185">Reference proteome</keyword>
<dbReference type="CDD" id="cd10434">
    <property type="entry name" value="GIY-YIG_UvrC_Cho"/>
    <property type="match status" value="1"/>
</dbReference>
<dbReference type="GO" id="GO:0009380">
    <property type="term" value="C:excinuclease repair complex"/>
    <property type="evidence" value="ECO:0007669"/>
    <property type="project" value="TreeGrafter"/>
</dbReference>
<dbReference type="GO" id="GO:0006289">
    <property type="term" value="P:nucleotide-excision repair"/>
    <property type="evidence" value="ECO:0007669"/>
    <property type="project" value="InterPro"/>
</dbReference>
<dbReference type="RefSeq" id="WP_203995452.1">
    <property type="nucleotide sequence ID" value="NZ_BOPG01000025.1"/>
</dbReference>
<dbReference type="InterPro" id="IPR047296">
    <property type="entry name" value="GIY-YIG_UvrC_Cho"/>
</dbReference>
<dbReference type="PANTHER" id="PTHR30562">
    <property type="entry name" value="UVRC/OXIDOREDUCTASE"/>
    <property type="match status" value="1"/>
</dbReference>
<dbReference type="Gene3D" id="3.40.1440.10">
    <property type="entry name" value="GIY-YIG endonuclease"/>
    <property type="match status" value="1"/>
</dbReference>
<dbReference type="SUPFAM" id="SSF82771">
    <property type="entry name" value="GIY-YIG endonuclease"/>
    <property type="match status" value="1"/>
</dbReference>